<dbReference type="GO" id="GO:0004803">
    <property type="term" value="F:transposase activity"/>
    <property type="evidence" value="ECO:0007669"/>
    <property type="project" value="InterPro"/>
</dbReference>
<comment type="caution">
    <text evidence="3">The sequence shown here is derived from an EMBL/GenBank/DDBJ whole genome shotgun (WGS) entry which is preliminary data.</text>
</comment>
<sequence>MDAAVKQIRKGGFPATDAMCARLSPIAYEHINFLGRCAFTAPTPRRACAPSTTPPPRRSHPPNTGQARHALPRAPVGPA</sequence>
<protein>
    <recommendedName>
        <fullName evidence="2">Tn3 transposase DDE domain-containing protein</fullName>
    </recommendedName>
</protein>
<dbReference type="Proteomes" id="UP000261811">
    <property type="component" value="Unassembled WGS sequence"/>
</dbReference>
<dbReference type="AlphaFoldDB" id="A0A372JIW8"/>
<feature type="region of interest" description="Disordered" evidence="1">
    <location>
        <begin position="44"/>
        <end position="79"/>
    </location>
</feature>
<dbReference type="RefSeq" id="WP_117358967.1">
    <property type="nucleotide sequence ID" value="NZ_QURH01000316.1"/>
</dbReference>
<keyword evidence="4" id="KW-1185">Reference proteome</keyword>
<evidence type="ECO:0000259" key="2">
    <source>
        <dbReference type="Pfam" id="PF01526"/>
    </source>
</evidence>
<dbReference type="OrthoDB" id="4337906at2"/>
<feature type="domain" description="Tn3 transposase DDE" evidence="2">
    <location>
        <begin position="1"/>
        <end position="36"/>
    </location>
</feature>
<accession>A0A372JIW8</accession>
<dbReference type="Pfam" id="PF01526">
    <property type="entry name" value="DDE_Tnp_Tn3"/>
    <property type="match status" value="1"/>
</dbReference>
<evidence type="ECO:0000313" key="4">
    <source>
        <dbReference type="Proteomes" id="UP000261811"/>
    </source>
</evidence>
<proteinExistence type="predicted"/>
<evidence type="ECO:0000256" key="1">
    <source>
        <dbReference type="SAM" id="MobiDB-lite"/>
    </source>
</evidence>
<evidence type="ECO:0000313" key="3">
    <source>
        <dbReference type="EMBL" id="RFU39957.1"/>
    </source>
</evidence>
<dbReference type="EMBL" id="QURH01000316">
    <property type="protein sequence ID" value="RFU39957.1"/>
    <property type="molecule type" value="Genomic_DNA"/>
</dbReference>
<dbReference type="GO" id="GO:0006313">
    <property type="term" value="P:DNA transposition"/>
    <property type="evidence" value="ECO:0007669"/>
    <property type="project" value="InterPro"/>
</dbReference>
<organism evidence="3 4">
    <name type="scientific">Actinomadura logoneensis</name>
    <dbReference type="NCBI Taxonomy" id="2293572"/>
    <lineage>
        <taxon>Bacteria</taxon>
        <taxon>Bacillati</taxon>
        <taxon>Actinomycetota</taxon>
        <taxon>Actinomycetes</taxon>
        <taxon>Streptosporangiales</taxon>
        <taxon>Thermomonosporaceae</taxon>
        <taxon>Actinomadura</taxon>
    </lineage>
</organism>
<gene>
    <name evidence="3" type="ORF">DZF91_19940</name>
</gene>
<name>A0A372JIW8_9ACTN</name>
<reference evidence="3 4" key="1">
    <citation type="submission" date="2018-08" db="EMBL/GenBank/DDBJ databases">
        <title>Actinomadura jelena sp. nov., a novel Actinomycete isolated from soil in Chad.</title>
        <authorList>
            <person name="Shi L."/>
        </authorList>
    </citation>
    <scope>NUCLEOTIDE SEQUENCE [LARGE SCALE GENOMIC DNA]</scope>
    <source>
        <strain evidence="3 4">NEAU-G17</strain>
    </source>
</reference>
<dbReference type="InterPro" id="IPR002513">
    <property type="entry name" value="Tn3_Tnp_DDE_dom"/>
</dbReference>